<dbReference type="EMBL" id="PHAI01000003">
    <property type="protein sequence ID" value="PKM91189.1"/>
    <property type="molecule type" value="Genomic_DNA"/>
</dbReference>
<evidence type="ECO:0000313" key="2">
    <source>
        <dbReference type="EMBL" id="PKM91189.1"/>
    </source>
</evidence>
<comment type="caution">
    <text evidence="2">The sequence shown here is derived from an EMBL/GenBank/DDBJ whole genome shotgun (WGS) entry which is preliminary data.</text>
</comment>
<gene>
    <name evidence="2" type="ORF">CVU82_04020</name>
</gene>
<evidence type="ECO:0000256" key="1">
    <source>
        <dbReference type="SAM" id="MobiDB-lite"/>
    </source>
</evidence>
<proteinExistence type="predicted"/>
<evidence type="ECO:0000313" key="3">
    <source>
        <dbReference type="Proteomes" id="UP000233517"/>
    </source>
</evidence>
<reference evidence="2 3" key="1">
    <citation type="journal article" date="2017" name="ISME J.">
        <title>Potential for microbial H2 and metal transformations associated with novel bacteria and archaea in deep terrestrial subsurface sediments.</title>
        <authorList>
            <person name="Hernsdorf A.W."/>
            <person name="Amano Y."/>
            <person name="Miyakawa K."/>
            <person name="Ise K."/>
            <person name="Suzuki Y."/>
            <person name="Anantharaman K."/>
            <person name="Probst A."/>
            <person name="Burstein D."/>
            <person name="Thomas B.C."/>
            <person name="Banfield J.F."/>
        </authorList>
    </citation>
    <scope>NUCLEOTIDE SEQUENCE [LARGE SCALE GENOMIC DNA]</scope>
    <source>
        <strain evidence="2">HGW-Falkowbacteria-1</strain>
    </source>
</reference>
<accession>A0A2N2E920</accession>
<organism evidence="2 3">
    <name type="scientific">Candidatus Falkowbacteria bacterium HGW-Falkowbacteria-1</name>
    <dbReference type="NCBI Taxonomy" id="2013768"/>
    <lineage>
        <taxon>Bacteria</taxon>
        <taxon>Candidatus Falkowiibacteriota</taxon>
    </lineage>
</organism>
<protein>
    <submittedName>
        <fullName evidence="2">Uncharacterized protein</fullName>
    </submittedName>
</protein>
<feature type="region of interest" description="Disordered" evidence="1">
    <location>
        <begin position="1"/>
        <end position="45"/>
    </location>
</feature>
<feature type="compositionally biased region" description="Basic and acidic residues" evidence="1">
    <location>
        <begin position="14"/>
        <end position="37"/>
    </location>
</feature>
<dbReference type="Proteomes" id="UP000233517">
    <property type="component" value="Unassembled WGS sequence"/>
</dbReference>
<sequence length="286" mass="33685">MGFELGDVLGPKLKGKDKEKSNWQESSAQRDLKKMMEDPNYDPINEKSYSHHKLFGYFKESPEKKYSNANLDTFTNEDSFSEFVLEKEVEDQEKNSFEDENIQEHWSKKVQEMKKTEMKEEKEYYKNLPEYSDFEKKEMINALENWLNKRCSHFADGQKMTLEQTLEMVNEFKDNFPEEFSKMIHRKIVTKELGQFNWEEESYNGKRSIVSYYPSKEKPFIKYINNDVDFKNLDKVFVSGAIGGNGKTIKNKNGCILVFCSAPLYYKEKASNKKTGPILKSQKQTI</sequence>
<name>A0A2N2E920_9BACT</name>
<dbReference type="AlphaFoldDB" id="A0A2N2E920"/>